<feature type="compositionally biased region" description="Polar residues" evidence="1">
    <location>
        <begin position="148"/>
        <end position="168"/>
    </location>
</feature>
<evidence type="ECO:0000256" key="1">
    <source>
        <dbReference type="SAM" id="MobiDB-lite"/>
    </source>
</evidence>
<dbReference type="KEGG" id="egl:EGR_04116"/>
<dbReference type="Proteomes" id="UP000019149">
    <property type="component" value="Unassembled WGS sequence"/>
</dbReference>
<dbReference type="AlphaFoldDB" id="W6UJ71"/>
<keyword evidence="3" id="KW-1185">Reference proteome</keyword>
<reference evidence="2 3" key="1">
    <citation type="journal article" date="2013" name="Nat. Genet.">
        <title>The genome of the hydatid tapeworm Echinococcus granulosus.</title>
        <authorList>
            <person name="Zheng H."/>
            <person name="Zhang W."/>
            <person name="Zhang L."/>
            <person name="Zhang Z."/>
            <person name="Li J."/>
            <person name="Lu G."/>
            <person name="Zhu Y."/>
            <person name="Wang Y."/>
            <person name="Huang Y."/>
            <person name="Liu J."/>
            <person name="Kang H."/>
            <person name="Chen J."/>
            <person name="Wang L."/>
            <person name="Chen A."/>
            <person name="Yu S."/>
            <person name="Gao Z."/>
            <person name="Jin L."/>
            <person name="Gu W."/>
            <person name="Wang Z."/>
            <person name="Zhao L."/>
            <person name="Shi B."/>
            <person name="Wen H."/>
            <person name="Lin R."/>
            <person name="Jones M.K."/>
            <person name="Brejova B."/>
            <person name="Vinar T."/>
            <person name="Zhao G."/>
            <person name="McManus D.P."/>
            <person name="Chen Z."/>
            <person name="Zhou Y."/>
            <person name="Wang S."/>
        </authorList>
    </citation>
    <scope>NUCLEOTIDE SEQUENCE [LARGE SCALE GENOMIC DNA]</scope>
</reference>
<gene>
    <name evidence="2" type="ORF">EGR_04116</name>
</gene>
<protein>
    <submittedName>
        <fullName evidence="2">Uncharacterized protein</fullName>
    </submittedName>
</protein>
<organism evidence="2 3">
    <name type="scientific">Echinococcus granulosus</name>
    <name type="common">Hydatid tapeworm</name>
    <dbReference type="NCBI Taxonomy" id="6210"/>
    <lineage>
        <taxon>Eukaryota</taxon>
        <taxon>Metazoa</taxon>
        <taxon>Spiralia</taxon>
        <taxon>Lophotrochozoa</taxon>
        <taxon>Platyhelminthes</taxon>
        <taxon>Cestoda</taxon>
        <taxon>Eucestoda</taxon>
        <taxon>Cyclophyllidea</taxon>
        <taxon>Taeniidae</taxon>
        <taxon>Echinococcus</taxon>
        <taxon>Echinococcus granulosus group</taxon>
    </lineage>
</organism>
<name>W6UJ71_ECHGR</name>
<proteinExistence type="predicted"/>
<evidence type="ECO:0000313" key="2">
    <source>
        <dbReference type="EMBL" id="EUB61083.1"/>
    </source>
</evidence>
<dbReference type="OrthoDB" id="6320822at2759"/>
<dbReference type="EMBL" id="APAU02000024">
    <property type="protein sequence ID" value="EUB61083.1"/>
    <property type="molecule type" value="Genomic_DNA"/>
</dbReference>
<dbReference type="GeneID" id="36339831"/>
<dbReference type="CTD" id="36339831"/>
<dbReference type="RefSeq" id="XP_024352279.1">
    <property type="nucleotide sequence ID" value="XM_024493365.1"/>
</dbReference>
<evidence type="ECO:0000313" key="3">
    <source>
        <dbReference type="Proteomes" id="UP000019149"/>
    </source>
</evidence>
<accession>W6UJ71</accession>
<feature type="region of interest" description="Disordered" evidence="1">
    <location>
        <begin position="144"/>
        <end position="168"/>
    </location>
</feature>
<sequence>MQPLIALWPPQQHNHKPHATGGDGASTLARSRTTPRAHATPHATTQHSPQPPPIACSDSLQADARTDVTTGKPVVAICVQDVDVQSSLRFTLTHTVGCTLHRRTSRVIHRTQLPAHTAYKERQSSRLTAAVVLAHRAFATAAVHPRTHTPSGRTNTQGAAVTTRNRATPQTHTRVECMEHHMLTLPPLQATIMSTEQPIRTAAATVA</sequence>
<feature type="compositionally biased region" description="Low complexity" evidence="1">
    <location>
        <begin position="32"/>
        <end position="45"/>
    </location>
</feature>
<feature type="region of interest" description="Disordered" evidence="1">
    <location>
        <begin position="1"/>
        <end position="58"/>
    </location>
</feature>
<comment type="caution">
    <text evidence="2">The sequence shown here is derived from an EMBL/GenBank/DDBJ whole genome shotgun (WGS) entry which is preliminary data.</text>
</comment>